<evidence type="ECO:0000256" key="3">
    <source>
        <dbReference type="PROSITE-ProRule" id="PRU00464"/>
    </source>
</evidence>
<dbReference type="InterPro" id="IPR036265">
    <property type="entry name" value="HIT-like_sf"/>
</dbReference>
<feature type="active site" description="Tele-AMP-histidine intermediate" evidence="1">
    <location>
        <position position="104"/>
    </location>
</feature>
<dbReference type="SUPFAM" id="SSF54197">
    <property type="entry name" value="HIT-like"/>
    <property type="match status" value="1"/>
</dbReference>
<evidence type="ECO:0000256" key="1">
    <source>
        <dbReference type="PIRSR" id="PIRSR601310-1"/>
    </source>
</evidence>
<dbReference type="EMBL" id="OMOD01000111">
    <property type="protein sequence ID" value="SPF38374.1"/>
    <property type="molecule type" value="Genomic_DNA"/>
</dbReference>
<proteinExistence type="predicted"/>
<evidence type="ECO:0000313" key="5">
    <source>
        <dbReference type="EMBL" id="SPF38374.1"/>
    </source>
</evidence>
<dbReference type="InterPro" id="IPR001310">
    <property type="entry name" value="Histidine_triad_HIT"/>
</dbReference>
<dbReference type="InterPro" id="IPR011146">
    <property type="entry name" value="HIT-like"/>
</dbReference>
<dbReference type="AlphaFoldDB" id="A0A2U3KFD2"/>
<dbReference type="Pfam" id="PF01230">
    <property type="entry name" value="HIT"/>
    <property type="match status" value="1"/>
</dbReference>
<feature type="domain" description="HIT" evidence="4">
    <location>
        <begin position="10"/>
        <end position="118"/>
    </location>
</feature>
<protein>
    <submittedName>
        <fullName evidence="5">Uncharacterized HIT-like protein aq_141</fullName>
    </submittedName>
</protein>
<organism evidence="5 6">
    <name type="scientific">Candidatus Sulfotelmatobacter kueseliae</name>
    <dbReference type="NCBI Taxonomy" id="2042962"/>
    <lineage>
        <taxon>Bacteria</taxon>
        <taxon>Pseudomonadati</taxon>
        <taxon>Acidobacteriota</taxon>
        <taxon>Terriglobia</taxon>
        <taxon>Terriglobales</taxon>
        <taxon>Candidatus Korobacteraceae</taxon>
        <taxon>Candidatus Sulfotelmatobacter</taxon>
    </lineage>
</organism>
<dbReference type="PROSITE" id="PS51084">
    <property type="entry name" value="HIT_2"/>
    <property type="match status" value="1"/>
</dbReference>
<dbReference type="CDD" id="cd01276">
    <property type="entry name" value="PKCI_related"/>
    <property type="match status" value="1"/>
</dbReference>
<evidence type="ECO:0000259" key="4">
    <source>
        <dbReference type="PROSITE" id="PS51084"/>
    </source>
</evidence>
<dbReference type="PROSITE" id="PS00892">
    <property type="entry name" value="HIT_1"/>
    <property type="match status" value="1"/>
</dbReference>
<dbReference type="Gene3D" id="3.30.428.10">
    <property type="entry name" value="HIT-like"/>
    <property type="match status" value="1"/>
</dbReference>
<dbReference type="GO" id="GO:0003824">
    <property type="term" value="F:catalytic activity"/>
    <property type="evidence" value="ECO:0007669"/>
    <property type="project" value="InterPro"/>
</dbReference>
<dbReference type="PRINTS" id="PR00332">
    <property type="entry name" value="HISTRIAD"/>
</dbReference>
<dbReference type="InterPro" id="IPR019808">
    <property type="entry name" value="Histidine_triad_CS"/>
</dbReference>
<accession>A0A2U3KFD2</accession>
<dbReference type="PANTHER" id="PTHR23089">
    <property type="entry name" value="HISTIDINE TRIAD HIT PROTEIN"/>
    <property type="match status" value="1"/>
</dbReference>
<evidence type="ECO:0000313" key="6">
    <source>
        <dbReference type="Proteomes" id="UP000238701"/>
    </source>
</evidence>
<feature type="short sequence motif" description="Histidine triad motif" evidence="2 3">
    <location>
        <begin position="102"/>
        <end position="106"/>
    </location>
</feature>
<gene>
    <name evidence="5" type="ORF">SBA1_20074</name>
</gene>
<sequence>MPTMPDPHCLFCRIMRGELPSKKVYEDDHVYAFEDLHPKAPTHVLVIPKKHIVGLKEAEAADAEVIGRCHLVAAEIARQRNIENGYRTVLNVGPESGQSVFHFHVHLLGGRRLTWPPG</sequence>
<evidence type="ECO:0000256" key="2">
    <source>
        <dbReference type="PIRSR" id="PIRSR601310-3"/>
    </source>
</evidence>
<name>A0A2U3KFD2_9BACT</name>
<reference evidence="6" key="1">
    <citation type="submission" date="2018-02" db="EMBL/GenBank/DDBJ databases">
        <authorList>
            <person name="Hausmann B."/>
        </authorList>
    </citation>
    <scope>NUCLEOTIDE SEQUENCE [LARGE SCALE GENOMIC DNA]</scope>
    <source>
        <strain evidence="6">Peat soil MAG SbA1</strain>
    </source>
</reference>
<dbReference type="Proteomes" id="UP000238701">
    <property type="component" value="Unassembled WGS sequence"/>
</dbReference>